<reference evidence="2" key="1">
    <citation type="journal article" date="2017" name="BMC Genomics">
        <title>Gapless genome assembly of Colletotrichum higginsianum reveals chromosome structure and association of transposable elements with secondary metabolite gene clusters.</title>
        <authorList>
            <person name="Dallery J.-F."/>
            <person name="Lapalu N."/>
            <person name="Zampounis A."/>
            <person name="Pigne S."/>
            <person name="Luyten I."/>
            <person name="Amselem J."/>
            <person name="Wittenberg A.H.J."/>
            <person name="Zhou S."/>
            <person name="de Queiroz M.V."/>
            <person name="Robin G.P."/>
            <person name="Auger A."/>
            <person name="Hainaut M."/>
            <person name="Henrissat B."/>
            <person name="Kim K.-T."/>
            <person name="Lee Y.-H."/>
            <person name="Lespinet O."/>
            <person name="Schwartz D.C."/>
            <person name="Thon M.R."/>
            <person name="O'Connell R.J."/>
        </authorList>
    </citation>
    <scope>NUCLEOTIDE SEQUENCE [LARGE SCALE GENOMIC DNA]</scope>
    <source>
        <strain evidence="2">IMI 349063</strain>
    </source>
</reference>
<protein>
    <submittedName>
        <fullName evidence="1">Nonsense-mediated mRNA decay protein</fullName>
    </submittedName>
</protein>
<dbReference type="InterPro" id="IPR027417">
    <property type="entry name" value="P-loop_NTPase"/>
</dbReference>
<dbReference type="VEuPathDB" id="FungiDB:CH63R_13827"/>
<evidence type="ECO:0000313" key="1">
    <source>
        <dbReference type="EMBL" id="OBR02601.1"/>
    </source>
</evidence>
<dbReference type="KEGG" id="chig:CH63R_13827"/>
<proteinExistence type="predicted"/>
<dbReference type="AlphaFoldDB" id="A0A1B7XS63"/>
<accession>A0A1B7XS63</accession>
<dbReference type="SUPFAM" id="SSF52540">
    <property type="entry name" value="P-loop containing nucleoside triphosphate hydrolases"/>
    <property type="match status" value="1"/>
</dbReference>
<comment type="caution">
    <text evidence="1">The sequence shown here is derived from an EMBL/GenBank/DDBJ whole genome shotgun (WGS) entry which is preliminary data.</text>
</comment>
<dbReference type="Proteomes" id="UP000092177">
    <property type="component" value="Chromosome 10"/>
</dbReference>
<dbReference type="Gene3D" id="3.40.50.300">
    <property type="entry name" value="P-loop containing nucleotide triphosphate hydrolases"/>
    <property type="match status" value="1"/>
</dbReference>
<keyword evidence="2" id="KW-1185">Reference proteome</keyword>
<gene>
    <name evidence="1" type="ORF">CH63R_13827</name>
</gene>
<evidence type="ECO:0000313" key="2">
    <source>
        <dbReference type="Proteomes" id="UP000092177"/>
    </source>
</evidence>
<dbReference type="RefSeq" id="XP_018151119.1">
    <property type="nucleotide sequence ID" value="XM_018308801.1"/>
</dbReference>
<dbReference type="EMBL" id="LTAN01000010">
    <property type="protein sequence ID" value="OBR02601.1"/>
    <property type="molecule type" value="Genomic_DNA"/>
</dbReference>
<name>A0A1B7XS63_COLHI</name>
<organism evidence="1 2">
    <name type="scientific">Colletotrichum higginsianum (strain IMI 349063)</name>
    <name type="common">Crucifer anthracnose fungus</name>
    <dbReference type="NCBI Taxonomy" id="759273"/>
    <lineage>
        <taxon>Eukaryota</taxon>
        <taxon>Fungi</taxon>
        <taxon>Dikarya</taxon>
        <taxon>Ascomycota</taxon>
        <taxon>Pezizomycotina</taxon>
        <taxon>Sordariomycetes</taxon>
        <taxon>Hypocreomycetidae</taxon>
        <taxon>Glomerellales</taxon>
        <taxon>Glomerellaceae</taxon>
        <taxon>Colletotrichum</taxon>
        <taxon>Colletotrichum destructivum species complex</taxon>
    </lineage>
</organism>
<dbReference type="GeneID" id="28872908"/>
<dbReference type="OrthoDB" id="4831593at2759"/>
<sequence length="813" mass="89886">MDQPRDVLLRAAVVDPVNGRQPAFQSTPSLVNANNIGRCDGESLSFVVRPHFFHHMYSYIEIEVHQHGVGLNDTRVGTMTVHLNHATTFRAEFLGVNHTAMEVRDYFHSQASPFIPSIKITLGAEDLFLDVNDLTLATLGNASAAALADLLQLQKVIRGADEGRPALLEWYATKQSNDNVDALRTRFVRHQNLDQALVIPQWSLDLWYEDTDEPQVIQFVDFCRLHRDVDLRALIWPPQHEVITRFVDVSHYQVVHGVGAVYEHQDLANVFTVLSRVAHAAVAFNNGRTSETFLLRLTAAADQLEFLPAINEECSILLRGTPLEISLPVIRTSDDPLWWPAKRCNAPRGHLPQPADTIYFVVTIPSAFRGKSNLLGAPRGANLRACVRKNFDKKVLKAEIAALALLVDQKENSVSPSGEGQDNFLYLLDFVPLEEEREVNLLKELPGLGKAAGEPRHRNDWPMLLAASVDQLDERQQQFIQALGHISPNIAFLPGPARSGKTTLILVILAASILGIPGGHCPALCIAHNETEALSLANKINSFFSSLRVNNAPKVLYVSAKDCDIPSPSEVSGNLSPAQTCSQVQIDSVTFWLEPLDKIAGFITEFRNQAFYDALHPQGSSANNSNTDNGWPDPIFVATTKQLAVAHVLAHQEEYNGIIIPVTRLLQGETMSRNAALQLTNRVRMLYQKILKDFKGIVCSTPATAGQAPATSFKPSLVVFDNAERIRELSTTALLVHYNPLAWLFFGGTDEGQINVPPRADLGQNPFTAQLRLSLFERAIRAGVNIGRLDAPPDTADDSDDLGFNWWNMPPAY</sequence>